<dbReference type="eggNOG" id="ENOG50321W1">
    <property type="taxonomic scope" value="Bacteria"/>
</dbReference>
<dbReference type="AlphaFoldDB" id="A0A087BJ96"/>
<dbReference type="InterPro" id="IPR010146">
    <property type="entry name" value="CRISPR-assoc_prot_Csn2-typ"/>
</dbReference>
<dbReference type="EMBL" id="JGZC01000004">
    <property type="protein sequence ID" value="KFI71096.1"/>
    <property type="molecule type" value="Genomic_DNA"/>
</dbReference>
<accession>A0A087BJ96</accession>
<dbReference type="Gene3D" id="3.40.50.11940">
    <property type="match status" value="1"/>
</dbReference>
<protein>
    <submittedName>
        <fullName evidence="1">CRISPR-associated protein</fullName>
    </submittedName>
</protein>
<sequence>MIDSIVFYPLDSVSLEPGLNVIACELPSVLYKFVQGLRGEDDDVVLTECDKEVLTAKKVLFVGDCAGVLDYDALFQKAALKKLNDGFNPEELSRLLLLQTEIKSIIQEEIWREDLPLSILDEVDIKSMIAMAKPRVDTSSLGSLYDKIQLVVDTAGALAESRMLVMLHITQYCDNDQLLYLHRELLRHHMQLLDLECCDKKVLLTEGRSEYIDGDYVQFS</sequence>
<keyword evidence="2" id="KW-1185">Reference proteome</keyword>
<dbReference type="STRING" id="78345.BMERY_1243"/>
<dbReference type="RefSeq" id="WP_033522164.1">
    <property type="nucleotide sequence ID" value="NZ_CAMJII010000001.1"/>
</dbReference>
<gene>
    <name evidence="1" type="ORF">BMERY_1243</name>
</gene>
<evidence type="ECO:0000313" key="1">
    <source>
        <dbReference type="EMBL" id="KFI71096.1"/>
    </source>
</evidence>
<dbReference type="OrthoDB" id="3242803at2"/>
<organism evidence="1 2">
    <name type="scientific">Bifidobacterium merycicum</name>
    <dbReference type="NCBI Taxonomy" id="78345"/>
    <lineage>
        <taxon>Bacteria</taxon>
        <taxon>Bacillati</taxon>
        <taxon>Actinomycetota</taxon>
        <taxon>Actinomycetes</taxon>
        <taxon>Bifidobacteriales</taxon>
        <taxon>Bifidobacteriaceae</taxon>
        <taxon>Bifidobacterium</taxon>
    </lineage>
</organism>
<dbReference type="InterPro" id="IPR038600">
    <property type="entry name" value="Csn2_sf"/>
</dbReference>
<dbReference type="NCBIfam" id="TIGR01866">
    <property type="entry name" value="cas_Csn2"/>
    <property type="match status" value="1"/>
</dbReference>
<evidence type="ECO:0000313" key="2">
    <source>
        <dbReference type="Proteomes" id="UP000029060"/>
    </source>
</evidence>
<dbReference type="Proteomes" id="UP000029060">
    <property type="component" value="Unassembled WGS sequence"/>
</dbReference>
<reference evidence="1 2" key="1">
    <citation type="submission" date="2014-03" db="EMBL/GenBank/DDBJ databases">
        <title>Genomics of Bifidobacteria.</title>
        <authorList>
            <person name="Ventura M."/>
            <person name="Milani C."/>
            <person name="Lugli G.A."/>
        </authorList>
    </citation>
    <scope>NUCLEOTIDE SEQUENCE [LARGE SCALE GENOMIC DNA]</scope>
    <source>
        <strain evidence="1 2">LMG 11341</strain>
    </source>
</reference>
<proteinExistence type="predicted"/>
<name>A0A087BJ96_9BIFI</name>
<comment type="caution">
    <text evidence="1">The sequence shown here is derived from an EMBL/GenBank/DDBJ whole genome shotgun (WGS) entry which is preliminary data.</text>
</comment>
<dbReference type="Pfam" id="PF09711">
    <property type="entry name" value="Cas_Csn2"/>
    <property type="match status" value="1"/>
</dbReference>